<proteinExistence type="predicted"/>
<accession>A0A1X2H8K0</accession>
<dbReference type="PANTHER" id="PTHR43157:SF31">
    <property type="entry name" value="PHOSPHATIDYLINOSITOL-GLYCAN BIOSYNTHESIS CLASS F PROTEIN"/>
    <property type="match status" value="1"/>
</dbReference>
<dbReference type="InterPro" id="IPR002347">
    <property type="entry name" value="SDR_fam"/>
</dbReference>
<dbReference type="OMA" id="IAWPASI"/>
<evidence type="ECO:0000313" key="3">
    <source>
        <dbReference type="Proteomes" id="UP000242180"/>
    </source>
</evidence>
<name>A0A1X2H8K0_SYNRA</name>
<keyword evidence="3" id="KW-1185">Reference proteome</keyword>
<protein>
    <submittedName>
        <fullName evidence="2">Short-chain dehydrogenase/reductase SDR</fullName>
    </submittedName>
</protein>
<comment type="caution">
    <text evidence="2">The sequence shown here is derived from an EMBL/GenBank/DDBJ whole genome shotgun (WGS) entry which is preliminary data.</text>
</comment>
<dbReference type="EMBL" id="MCGN01000007">
    <property type="protein sequence ID" value="ORY94838.1"/>
    <property type="molecule type" value="Genomic_DNA"/>
</dbReference>
<gene>
    <name evidence="2" type="ORF">BCR43DRAFT_506775</name>
</gene>
<dbReference type="GO" id="GO:0016491">
    <property type="term" value="F:oxidoreductase activity"/>
    <property type="evidence" value="ECO:0007669"/>
    <property type="project" value="UniProtKB-KW"/>
</dbReference>
<evidence type="ECO:0000313" key="2">
    <source>
        <dbReference type="EMBL" id="ORY94838.1"/>
    </source>
</evidence>
<dbReference type="SUPFAM" id="SSF51735">
    <property type="entry name" value="NAD(P)-binding Rossmann-fold domains"/>
    <property type="match status" value="1"/>
</dbReference>
<dbReference type="OrthoDB" id="191139at2759"/>
<dbReference type="InParanoid" id="A0A1X2H8K0"/>
<sequence length="300" mass="33559">MFVRRFDHTKISLEGKVAIVTGSNDGIGKATALVLAKQKCKVYLFCRDSDKSRNALKSIREASGNDNVHLTPVDFSDLESIRVAVDQFLTQESKLNILINNAATITMKRQLTKDGFEMQLGVNHLAPFYLTELLLPTLKASTPARIVNVSSNASQWGKIDLDDMHMEKKPYSMWGAYGRSKLCNILHAKHLDRKLKGTGITVSAAHPGPVRTSLGRNLEETYPWTRPILYLTLKPLMYLLFRSPEDGAMTPLYLAMEPSIEGNGGGYWDNLRRVEGINPVANDEELQDKLYSFSLDAVKK</sequence>
<dbReference type="AlphaFoldDB" id="A0A1X2H8K0"/>
<dbReference type="Proteomes" id="UP000242180">
    <property type="component" value="Unassembled WGS sequence"/>
</dbReference>
<dbReference type="STRING" id="13706.A0A1X2H8K0"/>
<dbReference type="InterPro" id="IPR036291">
    <property type="entry name" value="NAD(P)-bd_dom_sf"/>
</dbReference>
<dbReference type="Pfam" id="PF00106">
    <property type="entry name" value="adh_short"/>
    <property type="match status" value="1"/>
</dbReference>
<dbReference type="Gene3D" id="3.40.50.720">
    <property type="entry name" value="NAD(P)-binding Rossmann-like Domain"/>
    <property type="match status" value="1"/>
</dbReference>
<dbReference type="CDD" id="cd05327">
    <property type="entry name" value="retinol-DH_like_SDR_c_like"/>
    <property type="match status" value="1"/>
</dbReference>
<keyword evidence="1" id="KW-0560">Oxidoreductase</keyword>
<dbReference type="PRINTS" id="PR00081">
    <property type="entry name" value="GDHRDH"/>
</dbReference>
<organism evidence="2 3">
    <name type="scientific">Syncephalastrum racemosum</name>
    <name type="common">Filamentous fungus</name>
    <dbReference type="NCBI Taxonomy" id="13706"/>
    <lineage>
        <taxon>Eukaryota</taxon>
        <taxon>Fungi</taxon>
        <taxon>Fungi incertae sedis</taxon>
        <taxon>Mucoromycota</taxon>
        <taxon>Mucoromycotina</taxon>
        <taxon>Mucoromycetes</taxon>
        <taxon>Mucorales</taxon>
        <taxon>Syncephalastraceae</taxon>
        <taxon>Syncephalastrum</taxon>
    </lineage>
</organism>
<dbReference type="PANTHER" id="PTHR43157">
    <property type="entry name" value="PHOSPHATIDYLINOSITOL-GLYCAN BIOSYNTHESIS CLASS F PROTEIN-RELATED"/>
    <property type="match status" value="1"/>
</dbReference>
<reference evidence="2 3" key="1">
    <citation type="submission" date="2016-07" db="EMBL/GenBank/DDBJ databases">
        <title>Pervasive Adenine N6-methylation of Active Genes in Fungi.</title>
        <authorList>
            <consortium name="DOE Joint Genome Institute"/>
            <person name="Mondo S.J."/>
            <person name="Dannebaum R.O."/>
            <person name="Kuo R.C."/>
            <person name="Labutti K."/>
            <person name="Haridas S."/>
            <person name="Kuo A."/>
            <person name="Salamov A."/>
            <person name="Ahrendt S.R."/>
            <person name="Lipzen A."/>
            <person name="Sullivan W."/>
            <person name="Andreopoulos W.B."/>
            <person name="Clum A."/>
            <person name="Lindquist E."/>
            <person name="Daum C."/>
            <person name="Ramamoorthy G.K."/>
            <person name="Gryganskyi A."/>
            <person name="Culley D."/>
            <person name="Magnuson J.K."/>
            <person name="James T.Y."/>
            <person name="O'Malley M.A."/>
            <person name="Stajich J.E."/>
            <person name="Spatafora J.W."/>
            <person name="Visel A."/>
            <person name="Grigoriev I.V."/>
        </authorList>
    </citation>
    <scope>NUCLEOTIDE SEQUENCE [LARGE SCALE GENOMIC DNA]</scope>
    <source>
        <strain evidence="2 3">NRRL 2496</strain>
    </source>
</reference>
<evidence type="ECO:0000256" key="1">
    <source>
        <dbReference type="ARBA" id="ARBA00023002"/>
    </source>
</evidence>